<gene>
    <name evidence="4" type="ordered locus">SFHH103_04203</name>
</gene>
<dbReference type="eggNOG" id="COG1475">
    <property type="taxonomic scope" value="Bacteria"/>
</dbReference>
<dbReference type="CDD" id="cd16406">
    <property type="entry name" value="ParB_N_like"/>
    <property type="match status" value="1"/>
</dbReference>
<feature type="region of interest" description="Disordered" evidence="2">
    <location>
        <begin position="379"/>
        <end position="399"/>
    </location>
</feature>
<evidence type="ECO:0000256" key="2">
    <source>
        <dbReference type="SAM" id="MobiDB-lite"/>
    </source>
</evidence>
<dbReference type="HOGENOM" id="CLU_019174_1_0_5"/>
<dbReference type="PANTHER" id="PTHR33375:SF7">
    <property type="entry name" value="CHROMOSOME 2-PARTITIONING PROTEIN PARB-RELATED"/>
    <property type="match status" value="1"/>
</dbReference>
<sequence length="642" mass="70451">MTDIITVALSKLDADPMNVRKTYSAEGIEALAANIRADGYRLLQNLVVRKGDKKGRYFVVAGGRRLAALKLLAEAGEIAKDYPVECKEREGEIATEISLAENVMREEMHPVDQYEAFDALAKQGKDIADIAARFGTTETIVRKRLALARVSPILLQQFRDDDMSFAQLSAFTVSDDHERQVTVWNSLPSWNRDPHSIRRALTEEMIPATDKRVQFIGGLEAYEEAGGQVQRDLFDERNAGYAIDVALVEKLVAEKLETAAATVRAEGWKWVECSATAPAGYHAMKRHYPEALPLSEEDQAALDAAQAEYDELAELIESGMADDEAEAKLSDVEKRIDTLNARSEAYSAEALEQAGTFVFLDYYGRLAIERGFVKPGEVEAAGDENEDSEGLPSASGAAKPKAQNISHSAALIEDLTAHKTAALRIELANNPDVALVAVVHAMLLRVAYPYNSEQSALQLSLTHERLEPSMKDAESCKGLSAFNDLADNYGHHLPGNPADLFDWLLEQPQDMVLMLLAFGAAHSVNAVEKKFTDRKKGIEQANQLGRALKVHMPDWFETTGDSYFKHVNRTTIELAVAEARGSEAELSVRAAAKKSEAVTIADRLVAGSGWIPAPVRIAPAEAERELEAESITEDEQFPQAAE</sequence>
<dbReference type="GO" id="GO:0007059">
    <property type="term" value="P:chromosome segregation"/>
    <property type="evidence" value="ECO:0007669"/>
    <property type="project" value="TreeGrafter"/>
</dbReference>
<organism evidence="4 5">
    <name type="scientific">Sinorhizobium fredii (strain HH103)</name>
    <dbReference type="NCBI Taxonomy" id="1117943"/>
    <lineage>
        <taxon>Bacteria</taxon>
        <taxon>Pseudomonadati</taxon>
        <taxon>Pseudomonadota</taxon>
        <taxon>Alphaproteobacteria</taxon>
        <taxon>Hyphomicrobiales</taxon>
        <taxon>Rhizobiaceae</taxon>
        <taxon>Sinorhizobium/Ensifer group</taxon>
        <taxon>Sinorhizobium</taxon>
    </lineage>
</organism>
<dbReference type="InterPro" id="IPR050336">
    <property type="entry name" value="Chromosome_partition/occlusion"/>
</dbReference>
<dbReference type="KEGG" id="sfh:SFHH103_04203"/>
<dbReference type="Gene3D" id="3.90.1530.30">
    <property type="match status" value="1"/>
</dbReference>
<keyword evidence="4" id="KW-0614">Plasmid</keyword>
<dbReference type="InterPro" id="IPR036086">
    <property type="entry name" value="ParB/Sulfiredoxin_sf"/>
</dbReference>
<evidence type="ECO:0000256" key="1">
    <source>
        <dbReference type="SAM" id="Coils"/>
    </source>
</evidence>
<dbReference type="SUPFAM" id="SSF110849">
    <property type="entry name" value="ParB/Sulfiredoxin"/>
    <property type="match status" value="1"/>
</dbReference>
<feature type="coiled-coil region" evidence="1">
    <location>
        <begin position="295"/>
        <end position="349"/>
    </location>
</feature>
<feature type="region of interest" description="Disordered" evidence="2">
    <location>
        <begin position="622"/>
        <end position="642"/>
    </location>
</feature>
<dbReference type="PATRIC" id="fig|380.5.peg.4400"/>
<dbReference type="AlphaFoldDB" id="G9ACB3"/>
<dbReference type="Gene3D" id="1.10.10.2830">
    <property type="match status" value="1"/>
</dbReference>
<protein>
    <submittedName>
        <fullName evidence="4">Uncharacterized protein yubM</fullName>
    </submittedName>
</protein>
<reference evidence="4 5" key="1">
    <citation type="journal article" date="2012" name="J. Bacteriol.">
        <title>Genome sequence of the soybean symbiont Sinorhizobium fredii HH103.</title>
        <authorList>
            <person name="Weidner S."/>
            <person name="Becker A."/>
            <person name="Bonilla I."/>
            <person name="Jaenicke S."/>
            <person name="Lloret J."/>
            <person name="Margaret I."/>
            <person name="Puhler A."/>
            <person name="Ruiz-Sainz J.E."/>
            <person name="Schneiker-Bekel S."/>
            <person name="Szczepanowski R."/>
            <person name="Vinardell J.M."/>
            <person name="Zehner S."/>
            <person name="Gottfert M."/>
        </authorList>
    </citation>
    <scope>NUCLEOTIDE SEQUENCE [LARGE SCALE GENOMIC DNA]</scope>
    <source>
        <strain evidence="4 5">HH103</strain>
        <plasmid evidence="5">pSfHH103c</plasmid>
    </source>
</reference>
<evidence type="ECO:0000259" key="3">
    <source>
        <dbReference type="SMART" id="SM00470"/>
    </source>
</evidence>
<dbReference type="SMART" id="SM00470">
    <property type="entry name" value="ParB"/>
    <property type="match status" value="1"/>
</dbReference>
<dbReference type="PANTHER" id="PTHR33375">
    <property type="entry name" value="CHROMOSOME-PARTITIONING PROTEIN PARB-RELATED"/>
    <property type="match status" value="1"/>
</dbReference>
<evidence type="ECO:0000313" key="4">
    <source>
        <dbReference type="EMBL" id="CCE98692.1"/>
    </source>
</evidence>
<evidence type="ECO:0000313" key="5">
    <source>
        <dbReference type="Proteomes" id="UP000007735"/>
    </source>
</evidence>
<feature type="domain" description="ParB-like N-terminal" evidence="3">
    <location>
        <begin position="5"/>
        <end position="103"/>
    </location>
</feature>
<dbReference type="SUPFAM" id="SSF109709">
    <property type="entry name" value="KorB DNA-binding domain-like"/>
    <property type="match status" value="1"/>
</dbReference>
<dbReference type="GO" id="GO:0005694">
    <property type="term" value="C:chromosome"/>
    <property type="evidence" value="ECO:0007669"/>
    <property type="project" value="TreeGrafter"/>
</dbReference>
<dbReference type="EMBL" id="HE616893">
    <property type="protein sequence ID" value="CCE98692.1"/>
    <property type="molecule type" value="Genomic_DNA"/>
</dbReference>
<dbReference type="RefSeq" id="WP_014330980.1">
    <property type="nucleotide sequence ID" value="NC_016814.1"/>
</dbReference>
<feature type="compositionally biased region" description="Acidic residues" evidence="2">
    <location>
        <begin position="380"/>
        <end position="389"/>
    </location>
</feature>
<dbReference type="Proteomes" id="UP000007735">
    <property type="component" value="Plasmid pSfHH103c"/>
</dbReference>
<geneLocation type="plasmid" evidence="4 5">
    <name>pSfHH103c</name>
</geneLocation>
<proteinExistence type="predicted"/>
<accession>G9ACB3</accession>
<keyword evidence="1" id="KW-0175">Coiled coil</keyword>
<dbReference type="Pfam" id="PF02195">
    <property type="entry name" value="ParB_N"/>
    <property type="match status" value="1"/>
</dbReference>
<dbReference type="InterPro" id="IPR003115">
    <property type="entry name" value="ParB_N"/>
</dbReference>
<name>G9ACB3_SINF1</name>